<dbReference type="OrthoDB" id="1097962at2"/>
<evidence type="ECO:0000256" key="1">
    <source>
        <dbReference type="ARBA" id="ARBA00004442"/>
    </source>
</evidence>
<evidence type="ECO:0000259" key="7">
    <source>
        <dbReference type="Pfam" id="PF14322"/>
    </source>
</evidence>
<dbReference type="Pfam" id="PF14322">
    <property type="entry name" value="SusD-like_3"/>
    <property type="match status" value="1"/>
</dbReference>
<gene>
    <name evidence="8" type="ORF">CLV99_2102</name>
</gene>
<dbReference type="Proteomes" id="UP000295292">
    <property type="component" value="Unassembled WGS sequence"/>
</dbReference>
<dbReference type="InterPro" id="IPR033985">
    <property type="entry name" value="SusD-like_N"/>
</dbReference>
<dbReference type="SUPFAM" id="SSF48452">
    <property type="entry name" value="TPR-like"/>
    <property type="match status" value="1"/>
</dbReference>
<keyword evidence="4" id="KW-0472">Membrane</keyword>
<organism evidence="8 9">
    <name type="scientific">Sphingobacterium yanglingense</name>
    <dbReference type="NCBI Taxonomy" id="1437280"/>
    <lineage>
        <taxon>Bacteria</taxon>
        <taxon>Pseudomonadati</taxon>
        <taxon>Bacteroidota</taxon>
        <taxon>Sphingobacteriia</taxon>
        <taxon>Sphingobacteriales</taxon>
        <taxon>Sphingobacteriaceae</taxon>
        <taxon>Sphingobacterium</taxon>
    </lineage>
</organism>
<keyword evidence="3" id="KW-0732">Signal</keyword>
<name>A0A4R6WJH4_9SPHI</name>
<sequence length="487" mass="54843">METIKKYKSFIWLSALAFTVCISSCNKWLDVDPDSRVKDDKFFAEEAGFKNLLNGAYITMGDTEAYGRELSYGLVDVLAHTYTWLQNSDARRPYIDAMDGLYANAPTQQLIHNAWSKSYNVIANLNILMERLENADRSIFQPKNYEIIKGEAYGLRAFLHFDLLRLFSTSYLAGGENLPAIPYKKMYGTSLTPVSTAKEVVNEILSDLKVAEELLKVDPIFTGEVIATTTDEGYLSERKLRFNYYAVKALQARVYQWIGDSANALSAAKTVIDVSSTKFPWVLNSALTGEEIVKDRVFTTEFVFGLYQPKMLENQTGYLTELSAVTGIGLVMSAATRDQIYPVSESAADVRAVYLLRFEGSNTYLGRLEQHADRVERFSKRMPIIRIPEMYYIAAEAEAISNPAKAVEYLATVRSMRGVSGSLSPALTSEQINAEIQKEMRKEYASEGHLFYYYKRLNKTAVPGHVGPYNTARYKLPLPPAEIEFGI</sequence>
<evidence type="ECO:0000256" key="4">
    <source>
        <dbReference type="ARBA" id="ARBA00023136"/>
    </source>
</evidence>
<feature type="domain" description="RagB/SusD" evidence="6">
    <location>
        <begin position="377"/>
        <end position="457"/>
    </location>
</feature>
<dbReference type="EMBL" id="SNYV01000013">
    <property type="protein sequence ID" value="TDQ78124.1"/>
    <property type="molecule type" value="Genomic_DNA"/>
</dbReference>
<dbReference type="RefSeq" id="WP_133584376.1">
    <property type="nucleotide sequence ID" value="NZ_SNYV01000013.1"/>
</dbReference>
<evidence type="ECO:0000313" key="8">
    <source>
        <dbReference type="EMBL" id="TDQ78124.1"/>
    </source>
</evidence>
<proteinExistence type="inferred from homology"/>
<evidence type="ECO:0000259" key="6">
    <source>
        <dbReference type="Pfam" id="PF07980"/>
    </source>
</evidence>
<dbReference type="InterPro" id="IPR011990">
    <property type="entry name" value="TPR-like_helical_dom_sf"/>
</dbReference>
<evidence type="ECO:0000256" key="3">
    <source>
        <dbReference type="ARBA" id="ARBA00022729"/>
    </source>
</evidence>
<feature type="domain" description="SusD-like N-terminal" evidence="7">
    <location>
        <begin position="27"/>
        <end position="216"/>
    </location>
</feature>
<keyword evidence="5" id="KW-0998">Cell outer membrane</keyword>
<comment type="similarity">
    <text evidence="2">Belongs to the SusD family.</text>
</comment>
<dbReference type="InterPro" id="IPR012944">
    <property type="entry name" value="SusD_RagB_dom"/>
</dbReference>
<evidence type="ECO:0000313" key="9">
    <source>
        <dbReference type="Proteomes" id="UP000295292"/>
    </source>
</evidence>
<protein>
    <submittedName>
        <fullName evidence="8">SusD-like starch-binding protein associating with outer membrane</fullName>
    </submittedName>
</protein>
<reference evidence="8 9" key="1">
    <citation type="submission" date="2019-03" db="EMBL/GenBank/DDBJ databases">
        <title>Genomic Encyclopedia of Archaeal and Bacterial Type Strains, Phase II (KMG-II): from individual species to whole genera.</title>
        <authorList>
            <person name="Goeker M."/>
        </authorList>
    </citation>
    <scope>NUCLEOTIDE SEQUENCE [LARGE SCALE GENOMIC DNA]</scope>
    <source>
        <strain evidence="8 9">DSM 28353</strain>
    </source>
</reference>
<evidence type="ECO:0000256" key="2">
    <source>
        <dbReference type="ARBA" id="ARBA00006275"/>
    </source>
</evidence>
<dbReference type="Gene3D" id="1.25.40.390">
    <property type="match status" value="1"/>
</dbReference>
<comment type="caution">
    <text evidence="8">The sequence shown here is derived from an EMBL/GenBank/DDBJ whole genome shotgun (WGS) entry which is preliminary data.</text>
</comment>
<keyword evidence="9" id="KW-1185">Reference proteome</keyword>
<evidence type="ECO:0000256" key="5">
    <source>
        <dbReference type="ARBA" id="ARBA00023237"/>
    </source>
</evidence>
<dbReference type="GO" id="GO:0009279">
    <property type="term" value="C:cell outer membrane"/>
    <property type="evidence" value="ECO:0007669"/>
    <property type="project" value="UniProtKB-SubCell"/>
</dbReference>
<dbReference type="AlphaFoldDB" id="A0A4R6WJH4"/>
<dbReference type="Pfam" id="PF07980">
    <property type="entry name" value="SusD_RagB"/>
    <property type="match status" value="1"/>
</dbReference>
<accession>A0A4R6WJH4</accession>
<comment type="subcellular location">
    <subcellularLocation>
        <location evidence="1">Cell outer membrane</location>
    </subcellularLocation>
</comment>